<feature type="binding site" evidence="7">
    <location>
        <position position="450"/>
    </location>
    <ligand>
        <name>deamido-NAD(+)</name>
        <dbReference type="ChEBI" id="CHEBI:58437"/>
        <note>ligand shared between two neighboring subunits</note>
    </ligand>
</feature>
<dbReference type="HAMAP" id="MF_02090">
    <property type="entry name" value="NadE_glutamine_dep"/>
    <property type="match status" value="1"/>
</dbReference>
<dbReference type="InterPro" id="IPR003694">
    <property type="entry name" value="NAD_synthase"/>
</dbReference>
<dbReference type="PANTHER" id="PTHR23090:SF9">
    <property type="entry name" value="GLUTAMINE-DEPENDENT NAD(+) SYNTHETASE"/>
    <property type="match status" value="1"/>
</dbReference>
<evidence type="ECO:0000256" key="4">
    <source>
        <dbReference type="ARBA" id="ARBA00022741"/>
    </source>
</evidence>
<proteinExistence type="inferred from homology"/>
<feature type="domain" description="CN hydrolase" evidence="10">
    <location>
        <begin position="3"/>
        <end position="283"/>
    </location>
</feature>
<dbReference type="GO" id="GO:0008795">
    <property type="term" value="F:NAD+ synthase activity"/>
    <property type="evidence" value="ECO:0007669"/>
    <property type="project" value="UniProtKB-UniRule"/>
</dbReference>
<dbReference type="EC" id="6.3.5.1" evidence="7 8"/>
<evidence type="ECO:0000313" key="12">
    <source>
        <dbReference type="Proteomes" id="UP000222564"/>
    </source>
</evidence>
<feature type="binding site" evidence="7">
    <location>
        <position position="214"/>
    </location>
    <ligand>
        <name>L-glutamine</name>
        <dbReference type="ChEBI" id="CHEBI:58359"/>
    </ligand>
</feature>
<comment type="pathway">
    <text evidence="1 7 8">Cofactor biosynthesis; NAD(+) biosynthesis; NAD(+) from deamido-NAD(+) (L-Gln route): step 1/1.</text>
</comment>
<dbReference type="Proteomes" id="UP000222564">
    <property type="component" value="Unassembled WGS sequence"/>
</dbReference>
<dbReference type="NCBIfam" id="TIGR00552">
    <property type="entry name" value="nadE"/>
    <property type="match status" value="1"/>
</dbReference>
<dbReference type="InterPro" id="IPR022310">
    <property type="entry name" value="NAD/GMP_synthase"/>
</dbReference>
<dbReference type="OrthoDB" id="9803818at2"/>
<keyword evidence="3 7" id="KW-0436">Ligase</keyword>
<evidence type="ECO:0000256" key="7">
    <source>
        <dbReference type="HAMAP-Rule" id="MF_02090"/>
    </source>
</evidence>
<evidence type="ECO:0000256" key="9">
    <source>
        <dbReference type="RuleBase" id="RU003811"/>
    </source>
</evidence>
<dbReference type="EMBL" id="AWQQ01000015">
    <property type="protein sequence ID" value="PHJ39711.1"/>
    <property type="molecule type" value="Genomic_DNA"/>
</dbReference>
<keyword evidence="6 7" id="KW-0520">NAD</keyword>
<dbReference type="Gene3D" id="3.60.110.10">
    <property type="entry name" value="Carbon-nitrogen hydrolase"/>
    <property type="match status" value="1"/>
</dbReference>
<evidence type="ECO:0000256" key="1">
    <source>
        <dbReference type="ARBA" id="ARBA00005188"/>
    </source>
</evidence>
<dbReference type="GO" id="GO:0004359">
    <property type="term" value="F:glutaminase activity"/>
    <property type="evidence" value="ECO:0007669"/>
    <property type="project" value="InterPro"/>
</dbReference>
<evidence type="ECO:0000259" key="10">
    <source>
        <dbReference type="PROSITE" id="PS50263"/>
    </source>
</evidence>
<feature type="binding site" evidence="7">
    <location>
        <position position="420"/>
    </location>
    <ligand>
        <name>deamido-NAD(+)</name>
        <dbReference type="ChEBI" id="CHEBI:58437"/>
        <note>ligand shared between two neighboring subunits</note>
    </ligand>
</feature>
<evidence type="ECO:0000256" key="5">
    <source>
        <dbReference type="ARBA" id="ARBA00022840"/>
    </source>
</evidence>
<dbReference type="PROSITE" id="PS50263">
    <property type="entry name" value="CN_HYDROLASE"/>
    <property type="match status" value="1"/>
</dbReference>
<dbReference type="Pfam" id="PF02540">
    <property type="entry name" value="NAD_synthase"/>
    <property type="match status" value="1"/>
</dbReference>
<keyword evidence="5 7" id="KW-0067">ATP-binding</keyword>
<dbReference type="InterPro" id="IPR014729">
    <property type="entry name" value="Rossmann-like_a/b/a_fold"/>
</dbReference>
<reference evidence="11 12" key="1">
    <citation type="submission" date="2013-09" db="EMBL/GenBank/DDBJ databases">
        <title>Biodegradation of hydrocarbons in the deep terrestrial subsurface : characterization of a microbial consortium composed of two Desulfotomaculum species originating from a deep geological formation.</title>
        <authorList>
            <person name="Aullo T."/>
            <person name="Berlendis S."/>
            <person name="Lascourreges J.-F."/>
            <person name="Dessort D."/>
            <person name="Saint-Laurent S."/>
            <person name="Schraauwers B."/>
            <person name="Mas J."/>
            <person name="Magot M."/>
            <person name="Ranchou-Peyruse A."/>
        </authorList>
    </citation>
    <scope>NUCLEOTIDE SEQUENCE [LARGE SCALE GENOMIC DNA]</scope>
    <source>
        <strain evidence="11 12">Bs107</strain>
    </source>
</reference>
<dbReference type="GO" id="GO:0005737">
    <property type="term" value="C:cytoplasm"/>
    <property type="evidence" value="ECO:0007669"/>
    <property type="project" value="InterPro"/>
</dbReference>
<comment type="function">
    <text evidence="7">Catalyzes the ATP-dependent amidation of deamido-NAD to form NAD. Uses L-glutamine as a nitrogen source.</text>
</comment>
<sequence length="648" mass="72789">MKLRIALGQMEIIPGRPDLNARTMLEMIGQARAKGAHMVIFPEMSIPGYLLGDTWEQRAFLRDCEEYGREIVNASDNLTVLFGNVGIDWERKGDDGRVRKYNAFFVARDGKLLGGDNFPYPFRIKTLQPNYREFDDDRHFYSLRKLAQELEKIPEDLLTPVYLPVDGKQVGLGCFLCEDGWAEDYFTKPITAIHEKGGVSLFINISCSPFTLGKNSKRNRVFSKHARETGVPLIYVNNVGVQNNGKTIYTFDGSSTVYNKNGEVIYYSHPAFRQSLDIIELDLASGGENFSPLEVPEDHAIGFIHQALCYGIQKFTAAIGMKKVVIGISGGIDSAVSAALYAKAMGPENLLLVNMPSRYNSQTTRNLARQLAQNLNCSYTVLPIQDAVDFTVKQIESTPVINPVTGVQFHLKISPFMAENIQARDRSARVLAAVAAAFGGGFTCNANKAETTVGYSTLYGDQAGFLAAIADLWKHQVYALARYLNEEVYRLEVIPQGIIDIVPSAELSFDQAVDEGKGDPIAYPYHDYLFRSFVQWWDKATPEDILHWYAEGVLEEKLGCAPGLVKELFPTPREFIADLERWWNLYNGIGVAKRIQAPPILAVSRRAFGFDHREAQNGVYYTRRYRELKDKLLGYIIGTDRNIFCHQK</sequence>
<feature type="binding site" evidence="7">
    <location>
        <position position="208"/>
    </location>
    <ligand>
        <name>L-glutamine</name>
        <dbReference type="ChEBI" id="CHEBI:58359"/>
    </ligand>
</feature>
<feature type="binding site" evidence="7">
    <location>
        <position position="593"/>
    </location>
    <ligand>
        <name>deamido-NAD(+)</name>
        <dbReference type="ChEBI" id="CHEBI:58437"/>
        <note>ligand shared between two neighboring subunits</note>
    </ligand>
</feature>
<dbReference type="RefSeq" id="WP_099082027.1">
    <property type="nucleotide sequence ID" value="NZ_AWQQ01000015.1"/>
</dbReference>
<feature type="active site" description="For glutaminase activity" evidence="7">
    <location>
        <position position="125"/>
    </location>
</feature>
<dbReference type="GO" id="GO:0005524">
    <property type="term" value="F:ATP binding"/>
    <property type="evidence" value="ECO:0007669"/>
    <property type="project" value="UniProtKB-UniRule"/>
</dbReference>
<dbReference type="Pfam" id="PF00795">
    <property type="entry name" value="CN_hydrolase"/>
    <property type="match status" value="1"/>
</dbReference>
<keyword evidence="12" id="KW-1185">Reference proteome</keyword>
<feature type="active site" description="Nucleophile; for glutaminase activity" evidence="7">
    <location>
        <position position="177"/>
    </location>
</feature>
<organism evidence="11 12">
    <name type="scientific">Desulforamulus profundi</name>
    <dbReference type="NCBI Taxonomy" id="1383067"/>
    <lineage>
        <taxon>Bacteria</taxon>
        <taxon>Bacillati</taxon>
        <taxon>Bacillota</taxon>
        <taxon>Clostridia</taxon>
        <taxon>Eubacteriales</taxon>
        <taxon>Peptococcaceae</taxon>
        <taxon>Desulforamulus</taxon>
    </lineage>
</organism>
<dbReference type="CDD" id="cd07570">
    <property type="entry name" value="GAT_Gln-NAD-synth"/>
    <property type="match status" value="1"/>
</dbReference>
<dbReference type="PIRSF" id="PIRSF006630">
    <property type="entry name" value="NADS_GAT"/>
    <property type="match status" value="1"/>
</dbReference>
<dbReference type="PANTHER" id="PTHR23090">
    <property type="entry name" value="NH 3 /GLUTAMINE-DEPENDENT NAD + SYNTHETASE"/>
    <property type="match status" value="1"/>
</dbReference>
<dbReference type="SUPFAM" id="SSF52402">
    <property type="entry name" value="Adenine nucleotide alpha hydrolases-like"/>
    <property type="match status" value="1"/>
</dbReference>
<dbReference type="CDD" id="cd00553">
    <property type="entry name" value="NAD_synthase"/>
    <property type="match status" value="1"/>
</dbReference>
<dbReference type="SUPFAM" id="SSF56317">
    <property type="entry name" value="Carbon-nitrogen hydrolase"/>
    <property type="match status" value="1"/>
</dbReference>
<dbReference type="Gene3D" id="3.40.50.620">
    <property type="entry name" value="HUPs"/>
    <property type="match status" value="1"/>
</dbReference>
<name>A0A2C6L4A6_9FIRM</name>
<dbReference type="AlphaFoldDB" id="A0A2C6L4A6"/>
<evidence type="ECO:0000313" key="11">
    <source>
        <dbReference type="EMBL" id="PHJ39711.1"/>
    </source>
</evidence>
<gene>
    <name evidence="7" type="primary">nadE</name>
    <name evidence="11" type="ORF">P378_01725</name>
</gene>
<comment type="caution">
    <text evidence="11">The sequence shown here is derived from an EMBL/GenBank/DDBJ whole genome shotgun (WGS) entry which is preliminary data.</text>
</comment>
<protein>
    <recommendedName>
        <fullName evidence="7 8">Glutamine-dependent NAD(+) synthetase</fullName>
        <ecNumber evidence="7 8">6.3.5.1</ecNumber>
    </recommendedName>
    <alternativeName>
        <fullName evidence="7 8">NAD(+) synthase [glutamine-hydrolyzing]</fullName>
    </alternativeName>
</protein>
<dbReference type="InterPro" id="IPR003010">
    <property type="entry name" value="C-N_Hydrolase"/>
</dbReference>
<keyword evidence="4 7" id="KW-0547">Nucleotide-binding</keyword>
<accession>A0A2C6L4A6</accession>
<evidence type="ECO:0000256" key="3">
    <source>
        <dbReference type="ARBA" id="ARBA00022598"/>
    </source>
</evidence>
<feature type="active site" description="Proton acceptor; for glutaminase activity" evidence="7">
    <location>
        <position position="43"/>
    </location>
</feature>
<comment type="similarity">
    <text evidence="2 7 8">In the C-terminal section; belongs to the NAD synthetase family.</text>
</comment>
<dbReference type="InterPro" id="IPR036526">
    <property type="entry name" value="C-N_Hydrolase_sf"/>
</dbReference>
<evidence type="ECO:0000256" key="6">
    <source>
        <dbReference type="ARBA" id="ARBA00023027"/>
    </source>
</evidence>
<comment type="catalytic activity">
    <reaction evidence="7 8">
        <text>deamido-NAD(+) + L-glutamine + ATP + H2O = L-glutamate + AMP + diphosphate + NAD(+) + H(+)</text>
        <dbReference type="Rhea" id="RHEA:24384"/>
        <dbReference type="ChEBI" id="CHEBI:15377"/>
        <dbReference type="ChEBI" id="CHEBI:15378"/>
        <dbReference type="ChEBI" id="CHEBI:29985"/>
        <dbReference type="ChEBI" id="CHEBI:30616"/>
        <dbReference type="ChEBI" id="CHEBI:33019"/>
        <dbReference type="ChEBI" id="CHEBI:57540"/>
        <dbReference type="ChEBI" id="CHEBI:58359"/>
        <dbReference type="ChEBI" id="CHEBI:58437"/>
        <dbReference type="ChEBI" id="CHEBI:456215"/>
        <dbReference type="EC" id="6.3.5.1"/>
    </reaction>
</comment>
<feature type="binding site" evidence="7">
    <location>
        <begin position="327"/>
        <end position="334"/>
    </location>
    <ligand>
        <name>ATP</name>
        <dbReference type="ChEBI" id="CHEBI:30616"/>
    </ligand>
</feature>
<comment type="similarity">
    <text evidence="9">Belongs to the NAD synthetase family.</text>
</comment>
<dbReference type="UniPathway" id="UPA00253">
    <property type="reaction ID" value="UER00334"/>
</dbReference>
<evidence type="ECO:0000256" key="8">
    <source>
        <dbReference type="PIRNR" id="PIRNR006630"/>
    </source>
</evidence>
<feature type="binding site" evidence="7">
    <location>
        <position position="131"/>
    </location>
    <ligand>
        <name>L-glutamine</name>
        <dbReference type="ChEBI" id="CHEBI:58359"/>
    </ligand>
</feature>
<evidence type="ECO:0000256" key="2">
    <source>
        <dbReference type="ARBA" id="ARBA00007145"/>
    </source>
</evidence>
<dbReference type="GO" id="GO:0003952">
    <property type="term" value="F:NAD+ synthase (glutamine-hydrolyzing) activity"/>
    <property type="evidence" value="ECO:0007669"/>
    <property type="project" value="UniProtKB-UniRule"/>
</dbReference>
<dbReference type="GO" id="GO:0009435">
    <property type="term" value="P:NAD+ biosynthetic process"/>
    <property type="evidence" value="ECO:0007669"/>
    <property type="project" value="UniProtKB-UniRule"/>
</dbReference>
<dbReference type="InterPro" id="IPR014445">
    <property type="entry name" value="Gln-dep_NAD_synthase"/>
</dbReference>
<comment type="caution">
    <text evidence="7">Lacks conserved residue(s) required for the propagation of feature annotation.</text>
</comment>